<dbReference type="InterPro" id="IPR051620">
    <property type="entry name" value="ORF904-like_C"/>
</dbReference>
<dbReference type="InterPro" id="IPR045455">
    <property type="entry name" value="NrS-1_pol-like_helicase"/>
</dbReference>
<dbReference type="SUPFAM" id="SSF52540">
    <property type="entry name" value="P-loop containing nucleoside triphosphate hydrolases"/>
    <property type="match status" value="1"/>
</dbReference>
<protein>
    <submittedName>
        <fullName evidence="6">Phage/plasmid primase, P4 family, C-terminal domain-containing protein</fullName>
    </submittedName>
</protein>
<dbReference type="OrthoDB" id="288091at2"/>
<evidence type="ECO:0000313" key="7">
    <source>
        <dbReference type="Proteomes" id="UP000199518"/>
    </source>
</evidence>
<evidence type="ECO:0000256" key="4">
    <source>
        <dbReference type="ARBA" id="ARBA00022840"/>
    </source>
</evidence>
<dbReference type="EMBL" id="FOQD01000017">
    <property type="protein sequence ID" value="SFJ26904.1"/>
    <property type="molecule type" value="Genomic_DNA"/>
</dbReference>
<dbReference type="InterPro" id="IPR014015">
    <property type="entry name" value="Helicase_SF3_DNA-vir"/>
</dbReference>
<dbReference type="InterPro" id="IPR024385">
    <property type="entry name" value="DUF3854"/>
</dbReference>
<dbReference type="InterPro" id="IPR036390">
    <property type="entry name" value="WH_DNA-bd_sf"/>
</dbReference>
<dbReference type="CDD" id="cd01029">
    <property type="entry name" value="TOPRIM_primases"/>
    <property type="match status" value="1"/>
</dbReference>
<keyword evidence="7" id="KW-1185">Reference proteome</keyword>
<keyword evidence="2" id="KW-0378">Hydrolase</keyword>
<accession>A0A1I3PYF2</accession>
<dbReference type="AlphaFoldDB" id="A0A1I3PYF2"/>
<dbReference type="GO" id="GO:0004386">
    <property type="term" value="F:helicase activity"/>
    <property type="evidence" value="ECO:0007669"/>
    <property type="project" value="UniProtKB-KW"/>
</dbReference>
<dbReference type="InterPro" id="IPR036388">
    <property type="entry name" value="WH-like_DNA-bd_sf"/>
</dbReference>
<dbReference type="Gene3D" id="1.10.10.10">
    <property type="entry name" value="Winged helix-like DNA-binding domain superfamily/Winged helix DNA-binding domain"/>
    <property type="match status" value="1"/>
</dbReference>
<dbReference type="Pfam" id="PF08706">
    <property type="entry name" value="D5_N"/>
    <property type="match status" value="1"/>
</dbReference>
<name>A0A1I3PYF2_9PLAN</name>
<dbReference type="PROSITE" id="PS51206">
    <property type="entry name" value="SF3_HELICASE_1"/>
    <property type="match status" value="1"/>
</dbReference>
<evidence type="ECO:0000259" key="5">
    <source>
        <dbReference type="PROSITE" id="PS51206"/>
    </source>
</evidence>
<reference evidence="7" key="1">
    <citation type="submission" date="2016-10" db="EMBL/GenBank/DDBJ databases">
        <authorList>
            <person name="Varghese N."/>
            <person name="Submissions S."/>
        </authorList>
    </citation>
    <scope>NUCLEOTIDE SEQUENCE [LARGE SCALE GENOMIC DNA]</scope>
    <source>
        <strain evidence="7">DSM 26348</strain>
    </source>
</reference>
<dbReference type="SUPFAM" id="SSF46785">
    <property type="entry name" value="Winged helix' DNA-binding domain"/>
    <property type="match status" value="1"/>
</dbReference>
<keyword evidence="4" id="KW-0067">ATP-binding</keyword>
<sequence>MMDSTPQIIRGLSEQHRAELRASGLSDETITASGCYTENDPLKLSGMLNRKYPKVRGAGLVFPFPGMNGELTAFKRVKPDNPRIDQNGRKVKYESPSGLPNRAYFPSQVRHILTDAGSELLLTEGEKKALKASQEGFPCIGLTGVYGWKSGKGVDRLIVDLQPIKWRDRQVRIVYDSDADTKPEVKEAENRLAAILQLFGAKVKVARLPHGPNGEKVGLDDYLLTHDRTELRKLLDGAGDPEPPEEAVEKIKAHELDTAPEAQRFIRKVGSQNGQLLLRHWQGSFFGHDGRRYRKLTDDEMRQRVYSFIEPLVSHINRSVIFNLMMCIQAECQLPSTVTIPSWLDGSDREVIALQNGLLDVQAWLDGSDNCLLPHSPKWFSTTCLPYVFDPTADCPIWRSVIARNLEHDSARIALAQEWAGYLTVRDTSQQKCLLAFGEGANGKSVFFALLRALLGAENVSSVQLEVFGERFQLNPTLGKLANIVSEIGELDRIAEGYFKSFVSGDAMQFEEKGKTPFMAVPTARLTFATNNLPRFSDRSLGIWRRILLLPFTATIPEHERLPGLDKPEYWIDSGELPGVLNWALHGLRRLRENGRFTDAEACRQALEEYRTESNPARAFLVDSLIESPNGTIVTGDVYYRYTQWCEGNGYRRLAANTFGKEIVRAFPKAIKGKAFNSMGERRDGYHGIDEV</sequence>
<proteinExistence type="predicted"/>
<evidence type="ECO:0000256" key="2">
    <source>
        <dbReference type="ARBA" id="ARBA00022801"/>
    </source>
</evidence>
<dbReference type="PANTHER" id="PTHR35372">
    <property type="entry name" value="ATP BINDING PROTEIN-RELATED"/>
    <property type="match status" value="1"/>
</dbReference>
<evidence type="ECO:0000256" key="1">
    <source>
        <dbReference type="ARBA" id="ARBA00022741"/>
    </source>
</evidence>
<dbReference type="GO" id="GO:0005524">
    <property type="term" value="F:ATP binding"/>
    <property type="evidence" value="ECO:0007669"/>
    <property type="project" value="UniProtKB-KW"/>
</dbReference>
<dbReference type="RefSeq" id="WP_092054502.1">
    <property type="nucleotide sequence ID" value="NZ_FOQD01000017.1"/>
</dbReference>
<dbReference type="InterPro" id="IPR006500">
    <property type="entry name" value="Helicase_put_C_phage/plasmid"/>
</dbReference>
<dbReference type="Pfam" id="PF03288">
    <property type="entry name" value="Pox_D5"/>
    <property type="match status" value="1"/>
</dbReference>
<dbReference type="Pfam" id="PF12965">
    <property type="entry name" value="DUF3854"/>
    <property type="match status" value="1"/>
</dbReference>
<evidence type="ECO:0000313" key="6">
    <source>
        <dbReference type="EMBL" id="SFJ26904.1"/>
    </source>
</evidence>
<dbReference type="InterPro" id="IPR004968">
    <property type="entry name" value="DNA_primase/NTPase_C"/>
</dbReference>
<organism evidence="6 7">
    <name type="scientific">Planctomicrobium piriforme</name>
    <dbReference type="NCBI Taxonomy" id="1576369"/>
    <lineage>
        <taxon>Bacteria</taxon>
        <taxon>Pseudomonadati</taxon>
        <taxon>Planctomycetota</taxon>
        <taxon>Planctomycetia</taxon>
        <taxon>Planctomycetales</taxon>
        <taxon>Planctomycetaceae</taxon>
        <taxon>Planctomicrobium</taxon>
    </lineage>
</organism>
<dbReference type="GO" id="GO:0016787">
    <property type="term" value="F:hydrolase activity"/>
    <property type="evidence" value="ECO:0007669"/>
    <property type="project" value="UniProtKB-KW"/>
</dbReference>
<dbReference type="STRING" id="1576369.SAMN05421753_11788"/>
<dbReference type="Proteomes" id="UP000199518">
    <property type="component" value="Unassembled WGS sequence"/>
</dbReference>
<gene>
    <name evidence="6" type="ORF">SAMN05421753_11788</name>
</gene>
<dbReference type="NCBIfam" id="TIGR01613">
    <property type="entry name" value="primase_Cterm"/>
    <property type="match status" value="1"/>
</dbReference>
<dbReference type="InterPro" id="IPR027417">
    <property type="entry name" value="P-loop_NTPase"/>
</dbReference>
<dbReference type="InterPro" id="IPR034154">
    <property type="entry name" value="TOPRIM_DnaG/twinkle"/>
</dbReference>
<dbReference type="PANTHER" id="PTHR35372:SF2">
    <property type="entry name" value="SF3 HELICASE DOMAIN-CONTAINING PROTEIN"/>
    <property type="match status" value="1"/>
</dbReference>
<dbReference type="Gene3D" id="3.40.50.300">
    <property type="entry name" value="P-loop containing nucleotide triphosphate hydrolases"/>
    <property type="match status" value="1"/>
</dbReference>
<evidence type="ECO:0000256" key="3">
    <source>
        <dbReference type="ARBA" id="ARBA00022806"/>
    </source>
</evidence>
<dbReference type="Pfam" id="PF19263">
    <property type="entry name" value="DUF5906"/>
    <property type="match status" value="1"/>
</dbReference>
<keyword evidence="3" id="KW-0347">Helicase</keyword>
<keyword evidence="1" id="KW-0547">Nucleotide-binding</keyword>
<dbReference type="InterPro" id="IPR014818">
    <property type="entry name" value="Phage/plasmid_primase_P4_C"/>
</dbReference>
<feature type="domain" description="SF3 helicase" evidence="5">
    <location>
        <begin position="411"/>
        <end position="565"/>
    </location>
</feature>